<evidence type="ECO:0000313" key="1">
    <source>
        <dbReference type="EMBL" id="RLN03659.1"/>
    </source>
</evidence>
<accession>A0A3L6RGH2</accession>
<dbReference type="OrthoDB" id="717856at2759"/>
<protein>
    <submittedName>
        <fullName evidence="1">Uncharacterized protein</fullName>
    </submittedName>
</protein>
<reference evidence="2" key="1">
    <citation type="journal article" date="2019" name="Nat. Commun.">
        <title>The genome of broomcorn millet.</title>
        <authorList>
            <person name="Zou C."/>
            <person name="Miki D."/>
            <person name="Li D."/>
            <person name="Tang Q."/>
            <person name="Xiao L."/>
            <person name="Rajput S."/>
            <person name="Deng P."/>
            <person name="Jia W."/>
            <person name="Huang R."/>
            <person name="Zhang M."/>
            <person name="Sun Y."/>
            <person name="Hu J."/>
            <person name="Fu X."/>
            <person name="Schnable P.S."/>
            <person name="Li F."/>
            <person name="Zhang H."/>
            <person name="Feng B."/>
            <person name="Zhu X."/>
            <person name="Liu R."/>
            <person name="Schnable J.C."/>
            <person name="Zhu J.-K."/>
            <person name="Zhang H."/>
        </authorList>
    </citation>
    <scope>NUCLEOTIDE SEQUENCE [LARGE SCALE GENOMIC DNA]</scope>
</reference>
<keyword evidence="2" id="KW-1185">Reference proteome</keyword>
<dbReference type="Proteomes" id="UP000275267">
    <property type="component" value="Unassembled WGS sequence"/>
</dbReference>
<dbReference type="EMBL" id="PQIB02000008">
    <property type="protein sequence ID" value="RLN03659.1"/>
    <property type="molecule type" value="Genomic_DNA"/>
</dbReference>
<dbReference type="AlphaFoldDB" id="A0A3L6RGH2"/>
<name>A0A3L6RGH2_PANMI</name>
<organism evidence="1 2">
    <name type="scientific">Panicum miliaceum</name>
    <name type="common">Proso millet</name>
    <name type="synonym">Broomcorn millet</name>
    <dbReference type="NCBI Taxonomy" id="4540"/>
    <lineage>
        <taxon>Eukaryota</taxon>
        <taxon>Viridiplantae</taxon>
        <taxon>Streptophyta</taxon>
        <taxon>Embryophyta</taxon>
        <taxon>Tracheophyta</taxon>
        <taxon>Spermatophyta</taxon>
        <taxon>Magnoliopsida</taxon>
        <taxon>Liliopsida</taxon>
        <taxon>Poales</taxon>
        <taxon>Poaceae</taxon>
        <taxon>PACMAD clade</taxon>
        <taxon>Panicoideae</taxon>
        <taxon>Panicodae</taxon>
        <taxon>Paniceae</taxon>
        <taxon>Panicinae</taxon>
        <taxon>Panicum</taxon>
        <taxon>Panicum sect. Panicum</taxon>
    </lineage>
</organism>
<sequence length="103" mass="11494">MEANGKEAPKEPVNTWTLAHPKFVMGKPMMTMEELASAGVNTRGLNKHYIFDAIHKENPSIVGEFKARDLHSGPGYFSVAWSDLYDLFNLDALDISLIRCLAL</sequence>
<proteinExistence type="predicted"/>
<comment type="caution">
    <text evidence="1">The sequence shown here is derived from an EMBL/GenBank/DDBJ whole genome shotgun (WGS) entry which is preliminary data.</text>
</comment>
<gene>
    <name evidence="1" type="ORF">C2845_PM13G09110</name>
</gene>
<evidence type="ECO:0000313" key="2">
    <source>
        <dbReference type="Proteomes" id="UP000275267"/>
    </source>
</evidence>